<dbReference type="Proteomes" id="UP001611415">
    <property type="component" value="Unassembled WGS sequence"/>
</dbReference>
<reference evidence="2 3" key="1">
    <citation type="submission" date="2024-10" db="EMBL/GenBank/DDBJ databases">
        <title>The Natural Products Discovery Center: Release of the First 8490 Sequenced Strains for Exploring Actinobacteria Biosynthetic Diversity.</title>
        <authorList>
            <person name="Kalkreuter E."/>
            <person name="Kautsar S.A."/>
            <person name="Yang D."/>
            <person name="Bader C.D."/>
            <person name="Teijaro C.N."/>
            <person name="Fluegel L."/>
            <person name="Davis C.M."/>
            <person name="Simpson J.R."/>
            <person name="Lauterbach L."/>
            <person name="Steele A.D."/>
            <person name="Gui C."/>
            <person name="Meng S."/>
            <person name="Li G."/>
            <person name="Viehrig K."/>
            <person name="Ye F."/>
            <person name="Su P."/>
            <person name="Kiefer A.F."/>
            <person name="Nichols A."/>
            <person name="Cepeda A.J."/>
            <person name="Yan W."/>
            <person name="Fan B."/>
            <person name="Jiang Y."/>
            <person name="Adhikari A."/>
            <person name="Zheng C.-J."/>
            <person name="Schuster L."/>
            <person name="Cowan T.M."/>
            <person name="Smanski M.J."/>
            <person name="Chevrette M.G."/>
            <person name="De Carvalho L.P.S."/>
            <person name="Shen B."/>
        </authorList>
    </citation>
    <scope>NUCLEOTIDE SEQUENCE [LARGE SCALE GENOMIC DNA]</scope>
    <source>
        <strain evidence="2 3">NPDC019275</strain>
    </source>
</reference>
<keyword evidence="3" id="KW-1185">Reference proteome</keyword>
<organism evidence="2 3">
    <name type="scientific">Nocardia xishanensis</name>
    <dbReference type="NCBI Taxonomy" id="238964"/>
    <lineage>
        <taxon>Bacteria</taxon>
        <taxon>Bacillati</taxon>
        <taxon>Actinomycetota</taxon>
        <taxon>Actinomycetes</taxon>
        <taxon>Mycobacteriales</taxon>
        <taxon>Nocardiaceae</taxon>
        <taxon>Nocardia</taxon>
    </lineage>
</organism>
<evidence type="ECO:0000313" key="2">
    <source>
        <dbReference type="EMBL" id="MFI2477230.1"/>
    </source>
</evidence>
<sequence length="77" mass="8649">MTYEFKLVPDDIDKAAAPQSTSSTSTSTSTSNVESDRPASHGISGTQKPDRDRIVTPDDLDEDDRYFQDRNQRGWLQ</sequence>
<accession>A0ABW7X7W9</accession>
<evidence type="ECO:0000256" key="1">
    <source>
        <dbReference type="SAM" id="MobiDB-lite"/>
    </source>
</evidence>
<evidence type="ECO:0000313" key="3">
    <source>
        <dbReference type="Proteomes" id="UP001611415"/>
    </source>
</evidence>
<proteinExistence type="predicted"/>
<protein>
    <submittedName>
        <fullName evidence="2">Uncharacterized protein</fullName>
    </submittedName>
</protein>
<feature type="compositionally biased region" description="Basic and acidic residues" evidence="1">
    <location>
        <begin position="65"/>
        <end position="77"/>
    </location>
</feature>
<gene>
    <name evidence="2" type="ORF">ACH49W_27950</name>
</gene>
<dbReference type="RefSeq" id="WP_397094567.1">
    <property type="nucleotide sequence ID" value="NZ_JBIRYO010000022.1"/>
</dbReference>
<dbReference type="EMBL" id="JBIRYO010000022">
    <property type="protein sequence ID" value="MFI2477230.1"/>
    <property type="molecule type" value="Genomic_DNA"/>
</dbReference>
<name>A0ABW7X7W9_9NOCA</name>
<feature type="region of interest" description="Disordered" evidence="1">
    <location>
        <begin position="1"/>
        <end position="77"/>
    </location>
</feature>
<comment type="caution">
    <text evidence="2">The sequence shown here is derived from an EMBL/GenBank/DDBJ whole genome shotgun (WGS) entry which is preliminary data.</text>
</comment>
<feature type="compositionally biased region" description="Low complexity" evidence="1">
    <location>
        <begin position="20"/>
        <end position="31"/>
    </location>
</feature>